<sequence>CFSIAERRSTYECVRCLKAFMNNTYGLKKILGHEEALTIMSRTIDPADPPTMLEAVRLLAAICLVPPNGHDKALEGITVCGEIRSQERFLPIISGLSMRDNPAMQVACIQLVNAIVSAPDDLDFRMHLRNEFMRTGLIDLLGWLDQQEDEEVKTHLNIFHGHKEDDQEEFSHRYDNIRLFSSLTLSKDPRACFELLLNAVSNTIAEPYFVSILQHLLSIRDDMNARPQYYKLIEECITQIVLHRSGCDPDFRHTKRFDIDVEPLLSDLSDRSKFEDTGGDLSIADISNKLDNALTAKQESEAKAMSLENKVQQYELELTQLKEKKKKYSTSTQTKRLNWNKLNPKQLEKDSLWVKLNEAEFESPDIFSNLETMFSTKAPPVKEQTDTGERKPAKKGKELKVLDMKSGQNLSILLGSIKIPYEEIRRRILAVDEDNLTAGMLEQLIKYMPEPEEIKRLSELKDEYSDLAEPEQFAVTMSSIKRLGPRLNTMLFKMRFPELVSDIKPDLVAATEACDEVRNSQRFAKLLELLLLMGNYLNTGSRNAQSVGFDISFLTKLENTKSQDGSTTMLHFLAQVLEEKYPDILGFIEETIHIDKAARVSAETLQKNVANMGKQLKQLETDLKGNKAFLKEARAQHELLEAMHLKLEKLFLALAKYFAFDPKKYSMEDLFGDLKTFKDGLQKALKENAKKRETQEKIKRAREAKEKAEREKKEKKLRQAAILDMTTDDNQEGVMDNLLEALKTGSAFNVNREKRDGKRRTPRAAGGGKGGAQRAGLPA</sequence>
<name>A0A3S1A039_ELYCH</name>
<dbReference type="SMART" id="SM00498">
    <property type="entry name" value="FH2"/>
    <property type="match status" value="1"/>
</dbReference>
<dbReference type="SMART" id="SM01139">
    <property type="entry name" value="Drf_FH3"/>
    <property type="match status" value="1"/>
</dbReference>
<dbReference type="GO" id="GO:0030041">
    <property type="term" value="P:actin filament polymerization"/>
    <property type="evidence" value="ECO:0007669"/>
    <property type="project" value="TreeGrafter"/>
</dbReference>
<dbReference type="InterPro" id="IPR051412">
    <property type="entry name" value="Formin_Homology_Diaphanous_sf"/>
</dbReference>
<dbReference type="Proteomes" id="UP000271974">
    <property type="component" value="Unassembled WGS sequence"/>
</dbReference>
<dbReference type="Gene3D" id="1.20.58.630">
    <property type="match status" value="1"/>
</dbReference>
<evidence type="ECO:0000259" key="4">
    <source>
        <dbReference type="PROSITE" id="PS51232"/>
    </source>
</evidence>
<dbReference type="InterPro" id="IPR042201">
    <property type="entry name" value="FH2_Formin_sf"/>
</dbReference>
<reference evidence="6 7" key="1">
    <citation type="submission" date="2019-01" db="EMBL/GenBank/DDBJ databases">
        <title>A draft genome assembly of the solar-powered sea slug Elysia chlorotica.</title>
        <authorList>
            <person name="Cai H."/>
            <person name="Li Q."/>
            <person name="Fang X."/>
            <person name="Li J."/>
            <person name="Curtis N.E."/>
            <person name="Altenburger A."/>
            <person name="Shibata T."/>
            <person name="Feng M."/>
            <person name="Maeda T."/>
            <person name="Schwartz J.A."/>
            <person name="Shigenobu S."/>
            <person name="Lundholm N."/>
            <person name="Nishiyama T."/>
            <person name="Yang H."/>
            <person name="Hasebe M."/>
            <person name="Li S."/>
            <person name="Pierce S.K."/>
            <person name="Wang J."/>
        </authorList>
    </citation>
    <scope>NUCLEOTIDE SEQUENCE [LARGE SCALE GENOMIC DNA]</scope>
    <source>
        <strain evidence="6">EC2010</strain>
        <tissue evidence="6">Whole organism of an adult</tissue>
    </source>
</reference>
<dbReference type="Gene3D" id="1.25.10.10">
    <property type="entry name" value="Leucine-rich Repeat Variant"/>
    <property type="match status" value="1"/>
</dbReference>
<dbReference type="Gene3D" id="1.10.238.150">
    <property type="entry name" value="Formin, FH3 diaphanous domain"/>
    <property type="match status" value="1"/>
</dbReference>
<dbReference type="InterPro" id="IPR010472">
    <property type="entry name" value="FH3_dom"/>
</dbReference>
<dbReference type="STRING" id="188477.A0A3S1A039"/>
<dbReference type="EMBL" id="RQTK01000115">
    <property type="protein sequence ID" value="RUS87289.1"/>
    <property type="molecule type" value="Genomic_DNA"/>
</dbReference>
<protein>
    <recommendedName>
        <fullName evidence="8">FH2 domain-containing protein</fullName>
    </recommendedName>
</protein>
<dbReference type="Gene3D" id="1.20.58.2220">
    <property type="entry name" value="Formin, FH2 domain"/>
    <property type="match status" value="1"/>
</dbReference>
<evidence type="ECO:0000259" key="5">
    <source>
        <dbReference type="PROSITE" id="PS51444"/>
    </source>
</evidence>
<dbReference type="Pfam" id="PF02181">
    <property type="entry name" value="FH2"/>
    <property type="match status" value="1"/>
</dbReference>
<feature type="non-terminal residue" evidence="6">
    <location>
        <position position="1"/>
    </location>
</feature>
<dbReference type="InterPro" id="IPR016024">
    <property type="entry name" value="ARM-type_fold"/>
</dbReference>
<comment type="caution">
    <text evidence="6">The sequence shown here is derived from an EMBL/GenBank/DDBJ whole genome shotgun (WGS) entry which is preliminary data.</text>
</comment>
<feature type="compositionally biased region" description="Basic and acidic residues" evidence="2">
    <location>
        <begin position="688"/>
        <end position="714"/>
    </location>
</feature>
<dbReference type="PROSITE" id="PS51232">
    <property type="entry name" value="GBD_FH3"/>
    <property type="match status" value="1"/>
</dbReference>
<gene>
    <name evidence="6" type="ORF">EGW08_004969</name>
</gene>
<dbReference type="GO" id="GO:0003779">
    <property type="term" value="F:actin binding"/>
    <property type="evidence" value="ECO:0007669"/>
    <property type="project" value="InterPro"/>
</dbReference>
<evidence type="ECO:0000256" key="1">
    <source>
        <dbReference type="SAM" id="Coils"/>
    </source>
</evidence>
<feature type="region of interest" description="Disordered" evidence="2">
    <location>
        <begin position="747"/>
        <end position="779"/>
    </location>
</feature>
<dbReference type="SUPFAM" id="SSF101447">
    <property type="entry name" value="Formin homology 2 domain (FH2 domain)"/>
    <property type="match status" value="1"/>
</dbReference>
<dbReference type="PANTHER" id="PTHR45691:SF6">
    <property type="entry name" value="PROTEIN DIAPHANOUS"/>
    <property type="match status" value="1"/>
</dbReference>
<dbReference type="InterPro" id="IPR014768">
    <property type="entry name" value="GBD/FH3_dom"/>
</dbReference>
<dbReference type="SUPFAM" id="SSF48371">
    <property type="entry name" value="ARM repeat"/>
    <property type="match status" value="1"/>
</dbReference>
<feature type="coiled-coil region" evidence="1">
    <location>
        <begin position="602"/>
        <end position="650"/>
    </location>
</feature>
<dbReference type="PANTHER" id="PTHR45691">
    <property type="entry name" value="PROTEIN DIAPHANOUS"/>
    <property type="match status" value="1"/>
</dbReference>
<evidence type="ECO:0000313" key="7">
    <source>
        <dbReference type="Proteomes" id="UP000271974"/>
    </source>
</evidence>
<keyword evidence="7" id="KW-1185">Reference proteome</keyword>
<dbReference type="OrthoDB" id="1104827at2759"/>
<dbReference type="InterPro" id="IPR015425">
    <property type="entry name" value="FH2_Formin"/>
</dbReference>
<dbReference type="InterPro" id="IPR014767">
    <property type="entry name" value="DAD_dom"/>
</dbReference>
<dbReference type="GO" id="GO:0031267">
    <property type="term" value="F:small GTPase binding"/>
    <property type="evidence" value="ECO:0007669"/>
    <property type="project" value="InterPro"/>
</dbReference>
<feature type="domain" description="DAD" evidence="3">
    <location>
        <begin position="728"/>
        <end position="762"/>
    </location>
</feature>
<accession>A0A3S1A039</accession>
<evidence type="ECO:0000313" key="6">
    <source>
        <dbReference type="EMBL" id="RUS87289.1"/>
    </source>
</evidence>
<dbReference type="PROSITE" id="PS51231">
    <property type="entry name" value="DAD"/>
    <property type="match status" value="1"/>
</dbReference>
<evidence type="ECO:0000256" key="2">
    <source>
        <dbReference type="SAM" id="MobiDB-lite"/>
    </source>
</evidence>
<dbReference type="Pfam" id="PF06371">
    <property type="entry name" value="Drf_GBD"/>
    <property type="match status" value="1"/>
</dbReference>
<proteinExistence type="predicted"/>
<dbReference type="Pfam" id="PF06367">
    <property type="entry name" value="Drf_FH3"/>
    <property type="match status" value="1"/>
</dbReference>
<organism evidence="6 7">
    <name type="scientific">Elysia chlorotica</name>
    <name type="common">Eastern emerald elysia</name>
    <name type="synonym">Sea slug</name>
    <dbReference type="NCBI Taxonomy" id="188477"/>
    <lineage>
        <taxon>Eukaryota</taxon>
        <taxon>Metazoa</taxon>
        <taxon>Spiralia</taxon>
        <taxon>Lophotrochozoa</taxon>
        <taxon>Mollusca</taxon>
        <taxon>Gastropoda</taxon>
        <taxon>Heterobranchia</taxon>
        <taxon>Euthyneura</taxon>
        <taxon>Panpulmonata</taxon>
        <taxon>Sacoglossa</taxon>
        <taxon>Placobranchoidea</taxon>
        <taxon>Plakobranchidae</taxon>
        <taxon>Elysia</taxon>
    </lineage>
</organism>
<dbReference type="Gene3D" id="6.10.30.30">
    <property type="match status" value="1"/>
</dbReference>
<keyword evidence="1" id="KW-0175">Coiled coil</keyword>
<feature type="domain" description="GBD/FH3" evidence="4">
    <location>
        <begin position="1"/>
        <end position="248"/>
    </location>
</feature>
<dbReference type="PROSITE" id="PS51444">
    <property type="entry name" value="FH2"/>
    <property type="match status" value="1"/>
</dbReference>
<feature type="domain" description="FH2" evidence="5">
    <location>
        <begin position="324"/>
        <end position="707"/>
    </location>
</feature>
<dbReference type="InterPro" id="IPR011989">
    <property type="entry name" value="ARM-like"/>
</dbReference>
<feature type="region of interest" description="Disordered" evidence="2">
    <location>
        <begin position="688"/>
        <end position="716"/>
    </location>
</feature>
<evidence type="ECO:0000259" key="3">
    <source>
        <dbReference type="PROSITE" id="PS51231"/>
    </source>
</evidence>
<dbReference type="GO" id="GO:0005884">
    <property type="term" value="C:actin filament"/>
    <property type="evidence" value="ECO:0007669"/>
    <property type="project" value="TreeGrafter"/>
</dbReference>
<dbReference type="InterPro" id="IPR010473">
    <property type="entry name" value="GTPase-bd"/>
</dbReference>
<evidence type="ECO:0008006" key="8">
    <source>
        <dbReference type="Google" id="ProtNLM"/>
    </source>
</evidence>
<dbReference type="AlphaFoldDB" id="A0A3S1A039"/>
<feature type="coiled-coil region" evidence="1">
    <location>
        <begin position="283"/>
        <end position="331"/>
    </location>
</feature>